<evidence type="ECO:0000256" key="1">
    <source>
        <dbReference type="SAM" id="MobiDB-lite"/>
    </source>
</evidence>
<feature type="compositionally biased region" description="Low complexity" evidence="1">
    <location>
        <begin position="27"/>
        <end position="39"/>
    </location>
</feature>
<accession>A0A0B2QNR6</accession>
<gene>
    <name evidence="2" type="ORF">glysoja_046625</name>
</gene>
<dbReference type="EMBL" id="KN656548">
    <property type="protein sequence ID" value="KHN23091.1"/>
    <property type="molecule type" value="Genomic_DNA"/>
</dbReference>
<feature type="compositionally biased region" description="Basic residues" evidence="1">
    <location>
        <begin position="90"/>
        <end position="99"/>
    </location>
</feature>
<evidence type="ECO:0000313" key="2">
    <source>
        <dbReference type="EMBL" id="KHN23091.1"/>
    </source>
</evidence>
<feature type="compositionally biased region" description="Acidic residues" evidence="1">
    <location>
        <begin position="40"/>
        <end position="49"/>
    </location>
</feature>
<feature type="region of interest" description="Disordered" evidence="1">
    <location>
        <begin position="27"/>
        <end position="136"/>
    </location>
</feature>
<organism evidence="2">
    <name type="scientific">Glycine soja</name>
    <name type="common">Wild soybean</name>
    <dbReference type="NCBI Taxonomy" id="3848"/>
    <lineage>
        <taxon>Eukaryota</taxon>
        <taxon>Viridiplantae</taxon>
        <taxon>Streptophyta</taxon>
        <taxon>Embryophyta</taxon>
        <taxon>Tracheophyta</taxon>
        <taxon>Spermatophyta</taxon>
        <taxon>Magnoliopsida</taxon>
        <taxon>eudicotyledons</taxon>
        <taxon>Gunneridae</taxon>
        <taxon>Pentapetalae</taxon>
        <taxon>rosids</taxon>
        <taxon>fabids</taxon>
        <taxon>Fabales</taxon>
        <taxon>Fabaceae</taxon>
        <taxon>Papilionoideae</taxon>
        <taxon>50 kb inversion clade</taxon>
        <taxon>NPAAA clade</taxon>
        <taxon>indigoferoid/millettioid clade</taxon>
        <taxon>Phaseoleae</taxon>
        <taxon>Glycine</taxon>
        <taxon>Glycine subgen. Soja</taxon>
    </lineage>
</organism>
<protein>
    <submittedName>
        <fullName evidence="2">Uncharacterized protein</fullName>
    </submittedName>
</protein>
<name>A0A0B2QNR6_GLYSO</name>
<feature type="compositionally biased region" description="Polar residues" evidence="1">
    <location>
        <begin position="114"/>
        <end position="126"/>
    </location>
</feature>
<sequence>MSTNHYTMDLPEPTLWWPHPHQQQLTLIDPDPLPLNLNNDDNDNGDDNDALPPPAHVSSRKSGGDGNSSKNEGDVGVGWTRGFYPAHHPYPTHHHHPSPYHHQQDDSLHAVRGSQGQNQRTRPVGNSSSSSSSSSRVLRLFGVNMECQPEHDDSGPSTPQCSYNTNNILPSTQGTDIHSHLNFYQQQQTSNSKPPPHHMMIRHQPYYY</sequence>
<dbReference type="Proteomes" id="UP000053555">
    <property type="component" value="Unassembled WGS sequence"/>
</dbReference>
<reference evidence="2" key="1">
    <citation type="submission" date="2014-07" db="EMBL/GenBank/DDBJ databases">
        <title>Identification of a novel salt tolerance gene in wild soybean by whole-genome sequencing.</title>
        <authorList>
            <person name="Lam H.-M."/>
            <person name="Qi X."/>
            <person name="Li M.-W."/>
            <person name="Liu X."/>
            <person name="Xie M."/>
            <person name="Ni M."/>
            <person name="Xu X."/>
        </authorList>
    </citation>
    <scope>NUCLEOTIDE SEQUENCE [LARGE SCALE GENOMIC DNA]</scope>
    <source>
        <tissue evidence="2">Root</tissue>
    </source>
</reference>
<dbReference type="AlphaFoldDB" id="A0A0B2QNR6"/>
<proteinExistence type="predicted"/>